<name>A0A0C2CTF7_9BILA</name>
<gene>
    <name evidence="1" type="ORF">ANCDUO_16793</name>
</gene>
<reference evidence="1 2" key="1">
    <citation type="submission" date="2013-12" db="EMBL/GenBank/DDBJ databases">
        <title>Draft genome of the parsitic nematode Ancylostoma duodenale.</title>
        <authorList>
            <person name="Mitreva M."/>
        </authorList>
    </citation>
    <scope>NUCLEOTIDE SEQUENCE [LARGE SCALE GENOMIC DNA]</scope>
    <source>
        <strain evidence="1 2">Zhejiang</strain>
    </source>
</reference>
<dbReference type="OrthoDB" id="414418at2759"/>
<accession>A0A0C2CTF7</accession>
<dbReference type="AlphaFoldDB" id="A0A0C2CTF7"/>
<dbReference type="Proteomes" id="UP000054047">
    <property type="component" value="Unassembled WGS sequence"/>
</dbReference>
<organism evidence="1 2">
    <name type="scientific">Ancylostoma duodenale</name>
    <dbReference type="NCBI Taxonomy" id="51022"/>
    <lineage>
        <taxon>Eukaryota</taxon>
        <taxon>Metazoa</taxon>
        <taxon>Ecdysozoa</taxon>
        <taxon>Nematoda</taxon>
        <taxon>Chromadorea</taxon>
        <taxon>Rhabditida</taxon>
        <taxon>Rhabditina</taxon>
        <taxon>Rhabditomorpha</taxon>
        <taxon>Strongyloidea</taxon>
        <taxon>Ancylostomatidae</taxon>
        <taxon>Ancylostomatinae</taxon>
        <taxon>Ancylostoma</taxon>
    </lineage>
</organism>
<protein>
    <submittedName>
        <fullName evidence="1">Uncharacterized protein</fullName>
    </submittedName>
</protein>
<proteinExistence type="predicted"/>
<keyword evidence="2" id="KW-1185">Reference proteome</keyword>
<evidence type="ECO:0000313" key="2">
    <source>
        <dbReference type="Proteomes" id="UP000054047"/>
    </source>
</evidence>
<dbReference type="EMBL" id="KN742079">
    <property type="protein sequence ID" value="KIH53087.1"/>
    <property type="molecule type" value="Genomic_DNA"/>
</dbReference>
<evidence type="ECO:0000313" key="1">
    <source>
        <dbReference type="EMBL" id="KIH53087.1"/>
    </source>
</evidence>
<sequence>MWDGQFTCVGQATVSKFIEVEKGRFRLELTGDASHLSNKRNLRPF</sequence>